<evidence type="ECO:0000313" key="1">
    <source>
        <dbReference type="EMBL" id="GAA0663785.1"/>
    </source>
</evidence>
<gene>
    <name evidence="1" type="ORF">GCM10009535_49270</name>
</gene>
<evidence type="ECO:0008006" key="3">
    <source>
        <dbReference type="Google" id="ProtNLM"/>
    </source>
</evidence>
<organism evidence="1 2">
    <name type="scientific">Streptomyces thermocarboxydovorans</name>
    <dbReference type="NCBI Taxonomy" id="59298"/>
    <lineage>
        <taxon>Bacteria</taxon>
        <taxon>Bacillati</taxon>
        <taxon>Actinomycetota</taxon>
        <taxon>Actinomycetes</taxon>
        <taxon>Kitasatosporales</taxon>
        <taxon>Streptomycetaceae</taxon>
        <taxon>Streptomyces</taxon>
    </lineage>
</organism>
<sequence length="73" mass="7642">MDAVAFPSVDLARRTAEFVRKVAIPAEEECGGVSAAGGEAPRTRLREAARSAACSPPVLPEFGGHGLDLRGRH</sequence>
<dbReference type="Proteomes" id="UP001500724">
    <property type="component" value="Unassembled WGS sequence"/>
</dbReference>
<dbReference type="EMBL" id="BAAAGU010000059">
    <property type="protein sequence ID" value="GAA0663785.1"/>
    <property type="molecule type" value="Genomic_DNA"/>
</dbReference>
<proteinExistence type="predicted"/>
<accession>A0ABP3SWV9</accession>
<comment type="caution">
    <text evidence="1">The sequence shown here is derived from an EMBL/GenBank/DDBJ whole genome shotgun (WGS) entry which is preliminary data.</text>
</comment>
<name>A0ABP3SWV9_9ACTN</name>
<reference evidence="2" key="1">
    <citation type="journal article" date="2019" name="Int. J. Syst. Evol. Microbiol.">
        <title>The Global Catalogue of Microorganisms (GCM) 10K type strain sequencing project: providing services to taxonomists for standard genome sequencing and annotation.</title>
        <authorList>
            <consortium name="The Broad Institute Genomics Platform"/>
            <consortium name="The Broad Institute Genome Sequencing Center for Infectious Disease"/>
            <person name="Wu L."/>
            <person name="Ma J."/>
        </authorList>
    </citation>
    <scope>NUCLEOTIDE SEQUENCE [LARGE SCALE GENOMIC DNA]</scope>
    <source>
        <strain evidence="2">JCM 10367</strain>
    </source>
</reference>
<evidence type="ECO:0000313" key="2">
    <source>
        <dbReference type="Proteomes" id="UP001500724"/>
    </source>
</evidence>
<protein>
    <recommendedName>
        <fullName evidence="3">Acyl-CoA dehydrogenase</fullName>
    </recommendedName>
</protein>
<keyword evidence="2" id="KW-1185">Reference proteome</keyword>